<dbReference type="PANTHER" id="PTHR43196">
    <property type="entry name" value="SULFATE ADENYLYLTRANSFERASE SUBUNIT 2"/>
    <property type="match status" value="1"/>
</dbReference>
<dbReference type="Proteomes" id="UP000323608">
    <property type="component" value="Unassembled WGS sequence"/>
</dbReference>
<evidence type="ECO:0000256" key="8">
    <source>
        <dbReference type="SAM" id="MobiDB-lite"/>
    </source>
</evidence>
<keyword evidence="3 7" id="KW-0548">Nucleotidyltransferase</keyword>
<dbReference type="UniPathway" id="UPA00140">
    <property type="reaction ID" value="UER00204"/>
</dbReference>
<dbReference type="Gene3D" id="3.40.50.620">
    <property type="entry name" value="HUPs"/>
    <property type="match status" value="1"/>
</dbReference>
<evidence type="ECO:0000256" key="5">
    <source>
        <dbReference type="ARBA" id="ARBA00022840"/>
    </source>
</evidence>
<comment type="similarity">
    <text evidence="1 7">Belongs to the PAPS reductase family. CysD subfamily.</text>
</comment>
<gene>
    <name evidence="7 10" type="primary">cysD</name>
    <name evidence="10" type="ORF">FP026_03165</name>
</gene>
<dbReference type="InterPro" id="IPR014729">
    <property type="entry name" value="Rossmann-like_a/b/a_fold"/>
</dbReference>
<evidence type="ECO:0000256" key="6">
    <source>
        <dbReference type="ARBA" id="ARBA00049370"/>
    </source>
</evidence>
<dbReference type="NCBIfam" id="TIGR02039">
    <property type="entry name" value="CysD"/>
    <property type="match status" value="1"/>
</dbReference>
<keyword evidence="4 7" id="KW-0547">Nucleotide-binding</keyword>
<dbReference type="EMBL" id="VNIP01000003">
    <property type="protein sequence ID" value="KAA1184867.1"/>
    <property type="molecule type" value="Genomic_DNA"/>
</dbReference>
<dbReference type="GO" id="GO:0004781">
    <property type="term" value="F:sulfate adenylyltransferase (ATP) activity"/>
    <property type="evidence" value="ECO:0007669"/>
    <property type="project" value="UniProtKB-UniRule"/>
</dbReference>
<dbReference type="InterPro" id="IPR050128">
    <property type="entry name" value="Sulfate_adenylyltrnsfr_sub2"/>
</dbReference>
<dbReference type="PIRSF" id="PIRSF002936">
    <property type="entry name" value="CysDAde_trans"/>
    <property type="match status" value="1"/>
</dbReference>
<evidence type="ECO:0000259" key="9">
    <source>
        <dbReference type="Pfam" id="PF01507"/>
    </source>
</evidence>
<dbReference type="NCBIfam" id="NF009214">
    <property type="entry name" value="PRK12563.1"/>
    <property type="match status" value="1"/>
</dbReference>
<dbReference type="EC" id="2.7.7.4" evidence="7"/>
<evidence type="ECO:0000256" key="7">
    <source>
        <dbReference type="HAMAP-Rule" id="MF_00064"/>
    </source>
</evidence>
<feature type="compositionally biased region" description="Basic and acidic residues" evidence="8">
    <location>
        <begin position="290"/>
        <end position="299"/>
    </location>
</feature>
<comment type="catalytic activity">
    <reaction evidence="6 7">
        <text>sulfate + ATP + H(+) = adenosine 5'-phosphosulfate + diphosphate</text>
        <dbReference type="Rhea" id="RHEA:18133"/>
        <dbReference type="ChEBI" id="CHEBI:15378"/>
        <dbReference type="ChEBI" id="CHEBI:16189"/>
        <dbReference type="ChEBI" id="CHEBI:30616"/>
        <dbReference type="ChEBI" id="CHEBI:33019"/>
        <dbReference type="ChEBI" id="CHEBI:58243"/>
        <dbReference type="EC" id="2.7.7.4"/>
    </reaction>
</comment>
<dbReference type="Pfam" id="PF01507">
    <property type="entry name" value="PAPS_reduct"/>
    <property type="match status" value="1"/>
</dbReference>
<dbReference type="PANTHER" id="PTHR43196:SF1">
    <property type="entry name" value="SULFATE ADENYLYLTRANSFERASE SUBUNIT 2"/>
    <property type="match status" value="1"/>
</dbReference>
<dbReference type="InterPro" id="IPR002500">
    <property type="entry name" value="PAPS_reduct_dom"/>
</dbReference>
<dbReference type="AlphaFoldDB" id="A0A5B0WDQ6"/>
<dbReference type="SUPFAM" id="SSF52402">
    <property type="entry name" value="Adenine nucleotide alpha hydrolases-like"/>
    <property type="match status" value="1"/>
</dbReference>
<dbReference type="FunFam" id="3.40.50.620:FF:000002">
    <property type="entry name" value="Sulfate adenylyltransferase subunit 2"/>
    <property type="match status" value="1"/>
</dbReference>
<comment type="pathway">
    <text evidence="7">Sulfur metabolism; hydrogen sulfide biosynthesis; sulfite from sulfate: step 1/3.</text>
</comment>
<dbReference type="GO" id="GO:0005524">
    <property type="term" value="F:ATP binding"/>
    <property type="evidence" value="ECO:0007669"/>
    <property type="project" value="UniProtKB-KW"/>
</dbReference>
<evidence type="ECO:0000256" key="2">
    <source>
        <dbReference type="ARBA" id="ARBA00022679"/>
    </source>
</evidence>
<reference evidence="10 11" key="1">
    <citation type="submission" date="2019-07" db="EMBL/GenBank/DDBJ databases">
        <title>The Draft Genome Sequence of Rhizobium tropici SARCC-755 Associated with Superior Nodulation on Pigeonpea (Cajanus cajan (L.) Millsp.).</title>
        <authorList>
            <person name="Bopape F.L."/>
            <person name="Hassen A.I."/>
            <person name="Swanevelder Z.H."/>
            <person name="Gwata E.T."/>
        </authorList>
    </citation>
    <scope>NUCLEOTIDE SEQUENCE [LARGE SCALE GENOMIC DNA]</scope>
    <source>
        <strain evidence="10 11">SARCC-755</strain>
    </source>
</reference>
<protein>
    <recommendedName>
        <fullName evidence="7">Sulfate adenylyltransferase subunit 2</fullName>
        <ecNumber evidence="7">2.7.7.4</ecNumber>
    </recommendedName>
    <alternativeName>
        <fullName evidence="7">ATP-sulfurylase small subunit</fullName>
    </alternativeName>
    <alternativeName>
        <fullName evidence="7">Sulfate adenylate transferase</fullName>
        <shortName evidence="7">SAT</shortName>
    </alternativeName>
</protein>
<name>A0A5B0WDQ6_RHITR</name>
<dbReference type="GO" id="GO:0070814">
    <property type="term" value="P:hydrogen sulfide biosynthetic process"/>
    <property type="evidence" value="ECO:0007669"/>
    <property type="project" value="UniProtKB-UniRule"/>
</dbReference>
<comment type="function">
    <text evidence="7">With CysN forms the ATP sulfurylase (ATPS) that catalyzes the adenylation of sulfate producing adenosine 5'-phosphosulfate (APS) and diphosphate, the first enzymatic step in sulfur assimilation pathway. APS synthesis involves the formation of a high-energy phosphoric-sulfuric acid anhydride bond driven by GTP hydrolysis by CysN coupled to ATP hydrolysis by CysD.</text>
</comment>
<feature type="region of interest" description="Disordered" evidence="8">
    <location>
        <begin position="280"/>
        <end position="299"/>
    </location>
</feature>
<dbReference type="CDD" id="cd23946">
    <property type="entry name" value="Sulfate_adenylyltransferase_2"/>
    <property type="match status" value="1"/>
</dbReference>
<comment type="subunit">
    <text evidence="7">Heterodimer composed of CysD, the smaller subunit, and CysN.</text>
</comment>
<comment type="caution">
    <text evidence="10">The sequence shown here is derived from an EMBL/GenBank/DDBJ whole genome shotgun (WGS) entry which is preliminary data.</text>
</comment>
<dbReference type="GO" id="GO:0000103">
    <property type="term" value="P:sulfate assimilation"/>
    <property type="evidence" value="ECO:0007669"/>
    <property type="project" value="UniProtKB-UniRule"/>
</dbReference>
<dbReference type="InterPro" id="IPR011784">
    <property type="entry name" value="SO4_adenylTrfase_ssu"/>
</dbReference>
<dbReference type="HAMAP" id="MF_00064">
    <property type="entry name" value="Sulf_adenylyltr_sub2"/>
    <property type="match status" value="1"/>
</dbReference>
<keyword evidence="2 7" id="KW-0808">Transferase</keyword>
<evidence type="ECO:0000256" key="1">
    <source>
        <dbReference type="ARBA" id="ARBA00008885"/>
    </source>
</evidence>
<feature type="domain" description="Phosphoadenosine phosphosulphate reductase" evidence="9">
    <location>
        <begin position="26"/>
        <end position="253"/>
    </location>
</feature>
<dbReference type="OrthoDB" id="9772604at2"/>
<sequence>MQNLHLQMLEAESIHILREVAATFSNPVMLYSVGKDSSVLTHLAMKAFYPSKPPFPFLHVDTTWKFKEMIAFRDRVVAEYGLEFLVHTNSDGIEQRVNPFTHSSNIYTQIMKTEALRQALDKYGFDAAFGGARRDEEKSRAKERIFSFRTAKHAWDPKNQRPEMWKTYNTRVNKGESIRVFPLSNWTEADIWLYIMQENIPIVPLYFAANRPVVNRNGTLIVIDDTRMPITAQEAIEERMVRFRTLGCYPLTGAIESSAETLEGVVREVLGARTSERRDRLIDNDQAGSMEKKKREGYF</sequence>
<keyword evidence="5 7" id="KW-0067">ATP-binding</keyword>
<dbReference type="NCBIfam" id="NF003587">
    <property type="entry name" value="PRK05253.1"/>
    <property type="match status" value="1"/>
</dbReference>
<proteinExistence type="inferred from homology"/>
<accession>A0A5B0WDQ6</accession>
<evidence type="ECO:0000313" key="11">
    <source>
        <dbReference type="Proteomes" id="UP000323608"/>
    </source>
</evidence>
<evidence type="ECO:0000313" key="10">
    <source>
        <dbReference type="EMBL" id="KAA1184867.1"/>
    </source>
</evidence>
<evidence type="ECO:0000256" key="4">
    <source>
        <dbReference type="ARBA" id="ARBA00022741"/>
    </source>
</evidence>
<evidence type="ECO:0000256" key="3">
    <source>
        <dbReference type="ARBA" id="ARBA00022695"/>
    </source>
</evidence>
<organism evidence="10 11">
    <name type="scientific">Rhizobium tropici</name>
    <dbReference type="NCBI Taxonomy" id="398"/>
    <lineage>
        <taxon>Bacteria</taxon>
        <taxon>Pseudomonadati</taxon>
        <taxon>Pseudomonadota</taxon>
        <taxon>Alphaproteobacteria</taxon>
        <taxon>Hyphomicrobiales</taxon>
        <taxon>Rhizobiaceae</taxon>
        <taxon>Rhizobium/Agrobacterium group</taxon>
        <taxon>Rhizobium</taxon>
    </lineage>
</organism>